<evidence type="ECO:0000256" key="3">
    <source>
        <dbReference type="ARBA" id="ARBA00022827"/>
    </source>
</evidence>
<organism evidence="7 8">
    <name type="scientific">Mytilus coruscus</name>
    <name type="common">Sea mussel</name>
    <dbReference type="NCBI Taxonomy" id="42192"/>
    <lineage>
        <taxon>Eukaryota</taxon>
        <taxon>Metazoa</taxon>
        <taxon>Spiralia</taxon>
        <taxon>Lophotrochozoa</taxon>
        <taxon>Mollusca</taxon>
        <taxon>Bivalvia</taxon>
        <taxon>Autobranchia</taxon>
        <taxon>Pteriomorphia</taxon>
        <taxon>Mytilida</taxon>
        <taxon>Mytiloidea</taxon>
        <taxon>Mytilidae</taxon>
        <taxon>Mytilinae</taxon>
        <taxon>Mytilus</taxon>
    </lineage>
</organism>
<dbReference type="EC" id="1.-.-.-" evidence="6"/>
<comment type="similarity">
    <text evidence="1 6">Belongs to the FMO family.</text>
</comment>
<comment type="cofactor">
    <cofactor evidence="6">
        <name>FAD</name>
        <dbReference type="ChEBI" id="CHEBI:57692"/>
    </cofactor>
</comment>
<keyword evidence="8" id="KW-1185">Reference proteome</keyword>
<dbReference type="GO" id="GO:0050660">
    <property type="term" value="F:flavin adenine dinucleotide binding"/>
    <property type="evidence" value="ECO:0007669"/>
    <property type="project" value="InterPro"/>
</dbReference>
<dbReference type="InterPro" id="IPR050346">
    <property type="entry name" value="FMO-like"/>
</dbReference>
<evidence type="ECO:0000313" key="7">
    <source>
        <dbReference type="EMBL" id="CAC5425192.1"/>
    </source>
</evidence>
<accession>A0A6J8EZJ1</accession>
<dbReference type="Pfam" id="PF00743">
    <property type="entry name" value="FMO-like"/>
    <property type="match status" value="3"/>
</dbReference>
<proteinExistence type="inferred from homology"/>
<dbReference type="GO" id="GO:0050661">
    <property type="term" value="F:NADP binding"/>
    <property type="evidence" value="ECO:0007669"/>
    <property type="project" value="InterPro"/>
</dbReference>
<dbReference type="Proteomes" id="UP000507470">
    <property type="component" value="Unassembled WGS sequence"/>
</dbReference>
<protein>
    <recommendedName>
        <fullName evidence="6">Flavin-containing monooxygenase</fullName>
        <ecNumber evidence="6">1.-.-.-</ecNumber>
    </recommendedName>
</protein>
<dbReference type="PANTHER" id="PTHR23023">
    <property type="entry name" value="DIMETHYLANILINE MONOOXYGENASE"/>
    <property type="match status" value="1"/>
</dbReference>
<keyword evidence="2 6" id="KW-0285">Flavoprotein</keyword>
<reference evidence="7 8" key="1">
    <citation type="submission" date="2020-06" db="EMBL/GenBank/DDBJ databases">
        <authorList>
            <person name="Li R."/>
            <person name="Bekaert M."/>
        </authorList>
    </citation>
    <scope>NUCLEOTIDE SEQUENCE [LARGE SCALE GENOMIC DNA]</scope>
    <source>
        <strain evidence="8">wild</strain>
    </source>
</reference>
<dbReference type="PIRSF" id="PIRSF000332">
    <property type="entry name" value="FMO"/>
    <property type="match status" value="1"/>
</dbReference>
<dbReference type="EMBL" id="CACVKT020010208">
    <property type="protein sequence ID" value="CAC5425192.1"/>
    <property type="molecule type" value="Genomic_DNA"/>
</dbReference>
<dbReference type="Gene3D" id="3.50.50.60">
    <property type="entry name" value="FAD/NAD(P)-binding domain"/>
    <property type="match status" value="3"/>
</dbReference>
<evidence type="ECO:0000256" key="5">
    <source>
        <dbReference type="ARBA" id="ARBA00023002"/>
    </source>
</evidence>
<dbReference type="SUPFAM" id="SSF51905">
    <property type="entry name" value="FAD/NAD(P)-binding domain"/>
    <property type="match status" value="1"/>
</dbReference>
<gene>
    <name evidence="7" type="ORF">MCOR_57035</name>
</gene>
<dbReference type="AlphaFoldDB" id="A0A6J8EZJ1"/>
<dbReference type="InterPro" id="IPR020946">
    <property type="entry name" value="Flavin_mOase-like"/>
</dbReference>
<keyword evidence="3 6" id="KW-0274">FAD</keyword>
<dbReference type="OrthoDB" id="66881at2759"/>
<evidence type="ECO:0000256" key="6">
    <source>
        <dbReference type="RuleBase" id="RU361177"/>
    </source>
</evidence>
<dbReference type="InterPro" id="IPR000960">
    <property type="entry name" value="Flavin_mOase"/>
</dbReference>
<evidence type="ECO:0000256" key="2">
    <source>
        <dbReference type="ARBA" id="ARBA00022630"/>
    </source>
</evidence>
<dbReference type="PRINTS" id="PR00370">
    <property type="entry name" value="FMOXYGENASE"/>
</dbReference>
<keyword evidence="4" id="KW-0521">NADP</keyword>
<dbReference type="GO" id="GO:0004499">
    <property type="term" value="F:N,N-dimethylaniline monooxygenase activity"/>
    <property type="evidence" value="ECO:0007669"/>
    <property type="project" value="InterPro"/>
</dbReference>
<evidence type="ECO:0000256" key="1">
    <source>
        <dbReference type="ARBA" id="ARBA00009183"/>
    </source>
</evidence>
<name>A0A6J8EZJ1_MYTCO</name>
<evidence type="ECO:0000256" key="4">
    <source>
        <dbReference type="ARBA" id="ARBA00022857"/>
    </source>
</evidence>
<sequence length="379" mass="43399">MDEKKIAVIGAGIMGISALRRLSENKKFLLTCFERNYDLGGLWVYTDQTENDVYGRDVLAYIRKVSDQCDIRKYIKFNTEVQSVKPVSENIQDTKWLLTYGDNRKKKDSHVEEFDAVVVCNGNCSIPNYPVIDNEKEFEGLVIHSIQYRRPQLFAGLNVAVLGASYSGMDICHDISKHAKTVYLCHRGSKLPTLLPANVIEKTSGFKSFTSSAIILDVNDVIKIDAVIYCTGFRYDFSFLPDGLLEVGQNNVVCNLYKYILPPQYSTIFFMGLMRLYILFFPYGDHEALFIKAMLEGSVCIPTYNERITVIDDDSKRPWLYNSHWEWDKELASIAGNYEPFLPVLKTIRDHILDVKAKDFARFRLDVFKITGPDSFEIV</sequence>
<dbReference type="InterPro" id="IPR036188">
    <property type="entry name" value="FAD/NAD-bd_sf"/>
</dbReference>
<keyword evidence="5 6" id="KW-0560">Oxidoreductase</keyword>
<evidence type="ECO:0000313" key="8">
    <source>
        <dbReference type="Proteomes" id="UP000507470"/>
    </source>
</evidence>
<keyword evidence="6" id="KW-0503">Monooxygenase</keyword>